<dbReference type="Proteomes" id="UP001230504">
    <property type="component" value="Unassembled WGS sequence"/>
</dbReference>
<accession>A0AAD8PK81</accession>
<dbReference type="EMBL" id="JAHLJV010000146">
    <property type="protein sequence ID" value="KAK1566317.1"/>
    <property type="molecule type" value="Genomic_DNA"/>
</dbReference>
<name>A0AAD8PK81_9PEZI</name>
<evidence type="ECO:0000256" key="2">
    <source>
        <dbReference type="SAM" id="Phobius"/>
    </source>
</evidence>
<evidence type="ECO:0000256" key="1">
    <source>
        <dbReference type="SAM" id="MobiDB-lite"/>
    </source>
</evidence>
<evidence type="ECO:0000313" key="4">
    <source>
        <dbReference type="Proteomes" id="UP001230504"/>
    </source>
</evidence>
<organism evidence="3 4">
    <name type="scientific">Colletotrichum navitas</name>
    <dbReference type="NCBI Taxonomy" id="681940"/>
    <lineage>
        <taxon>Eukaryota</taxon>
        <taxon>Fungi</taxon>
        <taxon>Dikarya</taxon>
        <taxon>Ascomycota</taxon>
        <taxon>Pezizomycotina</taxon>
        <taxon>Sordariomycetes</taxon>
        <taxon>Hypocreomycetidae</taxon>
        <taxon>Glomerellales</taxon>
        <taxon>Glomerellaceae</taxon>
        <taxon>Colletotrichum</taxon>
        <taxon>Colletotrichum graminicola species complex</taxon>
    </lineage>
</organism>
<dbReference type="RefSeq" id="XP_060407496.1">
    <property type="nucleotide sequence ID" value="XM_060565263.1"/>
</dbReference>
<feature type="region of interest" description="Disordered" evidence="1">
    <location>
        <begin position="1"/>
        <end position="20"/>
    </location>
</feature>
<dbReference type="GeneID" id="85449503"/>
<keyword evidence="4" id="KW-1185">Reference proteome</keyword>
<feature type="transmembrane region" description="Helical" evidence="2">
    <location>
        <begin position="134"/>
        <end position="154"/>
    </location>
</feature>
<evidence type="ECO:0000313" key="3">
    <source>
        <dbReference type="EMBL" id="KAK1566317.1"/>
    </source>
</evidence>
<keyword evidence="2" id="KW-0812">Transmembrane</keyword>
<comment type="caution">
    <text evidence="3">The sequence shown here is derived from an EMBL/GenBank/DDBJ whole genome shotgun (WGS) entry which is preliminary data.</text>
</comment>
<sequence length="158" mass="17539">MPKDHAWMRRSGAGTSTRDTGRRLRIGDGELWDAQRHCPIHIPLLSTLHVFSVLDRRPPAAACLLWNCSQQGRMYDKHQTRMRKASFLPRPAACFGVGDRSSGIPETRGGLSAWSVRRPCIPLMRVPVPVPVPVLMRMLTLTGAGVGAVCVVCMRTQR</sequence>
<reference evidence="3" key="1">
    <citation type="submission" date="2021-06" db="EMBL/GenBank/DDBJ databases">
        <title>Comparative genomics, transcriptomics and evolutionary studies reveal genomic signatures of adaptation to plant cell wall in hemibiotrophic fungi.</title>
        <authorList>
            <consortium name="DOE Joint Genome Institute"/>
            <person name="Baroncelli R."/>
            <person name="Diaz J.F."/>
            <person name="Benocci T."/>
            <person name="Peng M."/>
            <person name="Battaglia E."/>
            <person name="Haridas S."/>
            <person name="Andreopoulos W."/>
            <person name="Labutti K."/>
            <person name="Pangilinan J."/>
            <person name="Floch G.L."/>
            <person name="Makela M.R."/>
            <person name="Henrissat B."/>
            <person name="Grigoriev I.V."/>
            <person name="Crouch J.A."/>
            <person name="De Vries R.P."/>
            <person name="Sukno S.A."/>
            <person name="Thon M.R."/>
        </authorList>
    </citation>
    <scope>NUCLEOTIDE SEQUENCE</scope>
    <source>
        <strain evidence="3">CBS 125086</strain>
    </source>
</reference>
<gene>
    <name evidence="3" type="ORF">LY79DRAFT_97475</name>
</gene>
<protein>
    <submittedName>
        <fullName evidence="3">Uncharacterized protein</fullName>
    </submittedName>
</protein>
<proteinExistence type="predicted"/>
<keyword evidence="2" id="KW-0472">Membrane</keyword>
<keyword evidence="2" id="KW-1133">Transmembrane helix</keyword>
<dbReference type="AlphaFoldDB" id="A0AAD8PK81"/>